<name>A0A9D4H876_DREPO</name>
<keyword evidence="1" id="KW-1133">Transmembrane helix</keyword>
<comment type="caution">
    <text evidence="2">The sequence shown here is derived from an EMBL/GenBank/DDBJ whole genome shotgun (WGS) entry which is preliminary data.</text>
</comment>
<keyword evidence="1" id="KW-0472">Membrane</keyword>
<gene>
    <name evidence="2" type="ORF">DPMN_104673</name>
</gene>
<dbReference type="EMBL" id="JAIWYP010000004">
    <property type="protein sequence ID" value="KAH3831406.1"/>
    <property type="molecule type" value="Genomic_DNA"/>
</dbReference>
<reference evidence="2" key="1">
    <citation type="journal article" date="2019" name="bioRxiv">
        <title>The Genome of the Zebra Mussel, Dreissena polymorpha: A Resource for Invasive Species Research.</title>
        <authorList>
            <person name="McCartney M.A."/>
            <person name="Auch B."/>
            <person name="Kono T."/>
            <person name="Mallez S."/>
            <person name="Zhang Y."/>
            <person name="Obille A."/>
            <person name="Becker A."/>
            <person name="Abrahante J.E."/>
            <person name="Garbe J."/>
            <person name="Badalamenti J.P."/>
            <person name="Herman A."/>
            <person name="Mangelson H."/>
            <person name="Liachko I."/>
            <person name="Sullivan S."/>
            <person name="Sone E.D."/>
            <person name="Koren S."/>
            <person name="Silverstein K.A.T."/>
            <person name="Beckman K.B."/>
            <person name="Gohl D.M."/>
        </authorList>
    </citation>
    <scope>NUCLEOTIDE SEQUENCE</scope>
    <source>
        <strain evidence="2">Duluth1</strain>
        <tissue evidence="2">Whole animal</tissue>
    </source>
</reference>
<dbReference type="AlphaFoldDB" id="A0A9D4H876"/>
<reference evidence="2" key="2">
    <citation type="submission" date="2020-11" db="EMBL/GenBank/DDBJ databases">
        <authorList>
            <person name="McCartney M.A."/>
            <person name="Auch B."/>
            <person name="Kono T."/>
            <person name="Mallez S."/>
            <person name="Becker A."/>
            <person name="Gohl D.M."/>
            <person name="Silverstein K.A.T."/>
            <person name="Koren S."/>
            <person name="Bechman K.B."/>
            <person name="Herman A."/>
            <person name="Abrahante J.E."/>
            <person name="Garbe J."/>
        </authorList>
    </citation>
    <scope>NUCLEOTIDE SEQUENCE</scope>
    <source>
        <strain evidence="2">Duluth1</strain>
        <tissue evidence="2">Whole animal</tissue>
    </source>
</reference>
<accession>A0A9D4H876</accession>
<evidence type="ECO:0000256" key="1">
    <source>
        <dbReference type="SAM" id="Phobius"/>
    </source>
</evidence>
<feature type="transmembrane region" description="Helical" evidence="1">
    <location>
        <begin position="20"/>
        <end position="45"/>
    </location>
</feature>
<proteinExistence type="predicted"/>
<dbReference type="Proteomes" id="UP000828390">
    <property type="component" value="Unassembled WGS sequence"/>
</dbReference>
<sequence>MFIYVGIFSSNIYYDTSSVAIILFIVFVVTSLMLTLVYLYTFCILHKYGYCFMSSLRQDVEVVAGTLERVLRDRAERNP</sequence>
<keyword evidence="3" id="KW-1185">Reference proteome</keyword>
<keyword evidence="1" id="KW-0812">Transmembrane</keyword>
<organism evidence="2 3">
    <name type="scientific">Dreissena polymorpha</name>
    <name type="common">Zebra mussel</name>
    <name type="synonym">Mytilus polymorpha</name>
    <dbReference type="NCBI Taxonomy" id="45954"/>
    <lineage>
        <taxon>Eukaryota</taxon>
        <taxon>Metazoa</taxon>
        <taxon>Spiralia</taxon>
        <taxon>Lophotrochozoa</taxon>
        <taxon>Mollusca</taxon>
        <taxon>Bivalvia</taxon>
        <taxon>Autobranchia</taxon>
        <taxon>Heteroconchia</taxon>
        <taxon>Euheterodonta</taxon>
        <taxon>Imparidentia</taxon>
        <taxon>Neoheterodontei</taxon>
        <taxon>Myida</taxon>
        <taxon>Dreissenoidea</taxon>
        <taxon>Dreissenidae</taxon>
        <taxon>Dreissena</taxon>
    </lineage>
</organism>
<evidence type="ECO:0000313" key="3">
    <source>
        <dbReference type="Proteomes" id="UP000828390"/>
    </source>
</evidence>
<protein>
    <submittedName>
        <fullName evidence="2">Uncharacterized protein</fullName>
    </submittedName>
</protein>
<evidence type="ECO:0000313" key="2">
    <source>
        <dbReference type="EMBL" id="KAH3831406.1"/>
    </source>
</evidence>